<proteinExistence type="predicted"/>
<sequence length="44" mass="5040">MKRTFCDPLQEGPKRFLSQYISLARDFAVSGFNPLMHHKGTGEK</sequence>
<dbReference type="EMBL" id="AQHR01000110">
    <property type="protein sequence ID" value="EON75208.1"/>
    <property type="molecule type" value="Genomic_DNA"/>
</dbReference>
<dbReference type="STRING" id="1232681.ADIS_4379"/>
<dbReference type="AlphaFoldDB" id="R7ZM79"/>
<evidence type="ECO:0000313" key="1">
    <source>
        <dbReference type="EMBL" id="EON75208.1"/>
    </source>
</evidence>
<accession>R7ZM79</accession>
<keyword evidence="2" id="KW-1185">Reference proteome</keyword>
<protein>
    <submittedName>
        <fullName evidence="1">Uncharacterized protein</fullName>
    </submittedName>
</protein>
<comment type="caution">
    <text evidence="1">The sequence shown here is derived from an EMBL/GenBank/DDBJ whole genome shotgun (WGS) entry which is preliminary data.</text>
</comment>
<gene>
    <name evidence="1" type="ORF">ADIS_4379</name>
</gene>
<dbReference type="Proteomes" id="UP000013909">
    <property type="component" value="Unassembled WGS sequence"/>
</dbReference>
<organism evidence="1 2">
    <name type="scientific">Lunatimonas lonarensis</name>
    <dbReference type="NCBI Taxonomy" id="1232681"/>
    <lineage>
        <taxon>Bacteria</taxon>
        <taxon>Pseudomonadati</taxon>
        <taxon>Bacteroidota</taxon>
        <taxon>Cytophagia</taxon>
        <taxon>Cytophagales</taxon>
        <taxon>Cyclobacteriaceae</taxon>
    </lineage>
</organism>
<name>R7ZM79_9BACT</name>
<reference evidence="1 2" key="1">
    <citation type="submission" date="2013-02" db="EMBL/GenBank/DDBJ databases">
        <title>A novel strain isolated from Lonar lake, Maharashtra, India.</title>
        <authorList>
            <person name="Singh A."/>
        </authorList>
    </citation>
    <scope>NUCLEOTIDE SEQUENCE [LARGE SCALE GENOMIC DNA]</scope>
    <source>
        <strain evidence="1 2">AK24</strain>
    </source>
</reference>
<evidence type="ECO:0000313" key="2">
    <source>
        <dbReference type="Proteomes" id="UP000013909"/>
    </source>
</evidence>